<organism evidence="1 2">
    <name type="scientific">Sellimonas catena</name>
    <dbReference type="NCBI Taxonomy" id="2994035"/>
    <lineage>
        <taxon>Bacteria</taxon>
        <taxon>Bacillati</taxon>
        <taxon>Bacillota</taxon>
        <taxon>Clostridia</taxon>
        <taxon>Lachnospirales</taxon>
        <taxon>Lachnospiraceae</taxon>
        <taxon>Sellimonas</taxon>
    </lineage>
</organism>
<sequence>MLYVKPHFYDQFQCIADRCPDTCCAGWQIMIDEESLLKYSRVEGGFGNRLMTSIDWEEGAFLQFDGRCSCLNEKNLCDLYEELGEEYLCSTCRMYPRHVEEYEDVREWSLSLSCPEAARMILECEEPLTFLTEETGESEPEPDESFDFLLYSSLNEIREILFRMIQNREEAAEVRMKRCLTAGKVCQKALEEGGPFGIEEELEQIRQEACEGESLGFEAKSAFLRELFEMEFLCEDWKKEIHEAFEILYENGQEAYEKIREKFGPGKWAQYSENLMMFFIYTYFCGAVYDDSIDTKICLAVYSTVMIHELSMARWIRQGKSMKKEEIWETAWRYAREIEHSDQNLAVLETYFQKGPDPYVA</sequence>
<proteinExistence type="predicted"/>
<comment type="caution">
    <text evidence="1">The sequence shown here is derived from an EMBL/GenBank/DDBJ whole genome shotgun (WGS) entry which is preliminary data.</text>
</comment>
<dbReference type="NCBIfam" id="NF038110">
    <property type="entry name" value="Lys_methyl_FliB"/>
    <property type="match status" value="1"/>
</dbReference>
<reference evidence="1" key="1">
    <citation type="submission" date="2022-11" db="EMBL/GenBank/DDBJ databases">
        <title>Draft genome sequence of Sellimonas catena strain 18CBH55.</title>
        <authorList>
            <person name="Hisatomi A."/>
            <person name="Ohkuma M."/>
            <person name="Sakamoto M."/>
        </authorList>
    </citation>
    <scope>NUCLEOTIDE SEQUENCE</scope>
    <source>
        <strain evidence="1">18CBH55</strain>
    </source>
</reference>
<reference evidence="1" key="2">
    <citation type="submission" date="2022-11" db="EMBL/GenBank/DDBJ databases">
        <title>Draft genome sequence of Sellimonas catena strain 18CBH55.</title>
        <authorList>
            <person name="Atsushi H."/>
            <person name="Moriya O."/>
            <person name="Mitsuo S."/>
        </authorList>
    </citation>
    <scope>NUCLEOTIDE SEQUENCE</scope>
    <source>
        <strain evidence="1">18CBH55</strain>
    </source>
</reference>
<dbReference type="AlphaFoldDB" id="A0A9W6CID2"/>
<gene>
    <name evidence="1" type="ORF">Selli2_34240</name>
</gene>
<evidence type="ECO:0000313" key="2">
    <source>
        <dbReference type="Proteomes" id="UP001145094"/>
    </source>
</evidence>
<protein>
    <recommendedName>
        <fullName evidence="3">Flagellar biosynthetic protein fliU</fullName>
    </recommendedName>
</protein>
<name>A0A9W6CID2_9FIRM</name>
<reference evidence="1" key="3">
    <citation type="journal article" date="2023" name="Int. J. Syst. Evol. Microbiol.">
        <title>Sellimonas catena sp. nov., isolated from human faeces.</title>
        <authorList>
            <person name="Hisatomi A."/>
            <person name="Ohkuma M."/>
            <person name="Sakamoto M."/>
        </authorList>
    </citation>
    <scope>NUCLEOTIDE SEQUENCE</scope>
    <source>
        <strain evidence="1">18CBH55</strain>
    </source>
</reference>
<dbReference type="RefSeq" id="WP_281845945.1">
    <property type="nucleotide sequence ID" value="NZ_BSCH01000032.1"/>
</dbReference>
<dbReference type="Proteomes" id="UP001145094">
    <property type="component" value="Unassembled WGS sequence"/>
</dbReference>
<dbReference type="EMBL" id="BSCH01000032">
    <property type="protein sequence ID" value="GLG91997.1"/>
    <property type="molecule type" value="Genomic_DNA"/>
</dbReference>
<accession>A0A9W6CID2</accession>
<evidence type="ECO:0008006" key="3">
    <source>
        <dbReference type="Google" id="ProtNLM"/>
    </source>
</evidence>
<evidence type="ECO:0000313" key="1">
    <source>
        <dbReference type="EMBL" id="GLG91997.1"/>
    </source>
</evidence>